<dbReference type="PROSITE" id="PS51257">
    <property type="entry name" value="PROKAR_LIPOPROTEIN"/>
    <property type="match status" value="1"/>
</dbReference>
<comment type="caution">
    <text evidence="1">The sequence shown here is derived from an EMBL/GenBank/DDBJ whole genome shotgun (WGS) entry which is preliminary data.</text>
</comment>
<name>A0A109MT15_9BACI</name>
<evidence type="ECO:0008006" key="3">
    <source>
        <dbReference type="Google" id="ProtNLM"/>
    </source>
</evidence>
<accession>A0A109MT15</accession>
<protein>
    <recommendedName>
        <fullName evidence="3">Lipoprotein</fullName>
    </recommendedName>
</protein>
<dbReference type="RefSeq" id="WP_061144074.1">
    <property type="nucleotide sequence ID" value="NZ_LNNH01000051.1"/>
</dbReference>
<evidence type="ECO:0000313" key="1">
    <source>
        <dbReference type="EMBL" id="KWW11575.1"/>
    </source>
</evidence>
<sequence length="141" mass="15403">MRKLIVGLAVLMAVAGCGKKIPEPENAKMAIQDVSTLKAATTVSSIRNSDEDFRVKTFVKGNAVYVECYLKNYGFSNENGENAATVSVYIDNDKKVDMKTAAFIVKDVPSGRHKMKLEILNGSGKKTGLQKEFEVHITSSL</sequence>
<organism evidence="1 2">
    <name type="scientific">Peribacillus simplex</name>
    <dbReference type="NCBI Taxonomy" id="1478"/>
    <lineage>
        <taxon>Bacteria</taxon>
        <taxon>Bacillati</taxon>
        <taxon>Bacillota</taxon>
        <taxon>Bacilli</taxon>
        <taxon>Bacillales</taxon>
        <taxon>Bacillaceae</taxon>
        <taxon>Peribacillus</taxon>
    </lineage>
</organism>
<dbReference type="Proteomes" id="UP000064189">
    <property type="component" value="Unassembled WGS sequence"/>
</dbReference>
<proteinExistence type="predicted"/>
<reference evidence="1 2" key="1">
    <citation type="submission" date="2015-11" db="EMBL/GenBank/DDBJ databases">
        <title>Genome Sequence of Bacillus simplex strain VanAntwerpen2.</title>
        <authorList>
            <person name="Couger M.B."/>
        </authorList>
    </citation>
    <scope>NUCLEOTIDE SEQUENCE [LARGE SCALE GENOMIC DNA]</scope>
    <source>
        <strain evidence="1 2">VanAntwerpen02</strain>
    </source>
</reference>
<keyword evidence="2" id="KW-1185">Reference proteome</keyword>
<gene>
    <name evidence="1" type="ORF">AS888_00940</name>
</gene>
<evidence type="ECO:0000313" key="2">
    <source>
        <dbReference type="Proteomes" id="UP000064189"/>
    </source>
</evidence>
<dbReference type="EMBL" id="LNNH01000051">
    <property type="protein sequence ID" value="KWW11575.1"/>
    <property type="molecule type" value="Genomic_DNA"/>
</dbReference>
<dbReference type="AlphaFoldDB" id="A0A109MT15"/>